<evidence type="ECO:0000256" key="8">
    <source>
        <dbReference type="ARBA" id="ARBA00023136"/>
    </source>
</evidence>
<dbReference type="SMART" id="SM00744">
    <property type="entry name" value="RINGv"/>
    <property type="match status" value="1"/>
</dbReference>
<comment type="similarity">
    <text evidence="2">Belongs to the TMEM132 family.</text>
</comment>
<feature type="region of interest" description="Disordered" evidence="10">
    <location>
        <begin position="1099"/>
        <end position="1264"/>
    </location>
</feature>
<evidence type="ECO:0000256" key="2">
    <source>
        <dbReference type="ARBA" id="ARBA00006166"/>
    </source>
</evidence>
<dbReference type="Pfam" id="PF16070">
    <property type="entry name" value="Ig_TMEM132_4th"/>
    <property type="match status" value="1"/>
</dbReference>
<dbReference type="InterPro" id="IPR001841">
    <property type="entry name" value="Znf_RING"/>
</dbReference>
<evidence type="ECO:0000259" key="12">
    <source>
        <dbReference type="PROSITE" id="PS50089"/>
    </source>
</evidence>
<comment type="caution">
    <text evidence="14">The sequence shown here is derived from an EMBL/GenBank/DDBJ whole genome shotgun (WGS) entry which is preliminary data.</text>
</comment>
<dbReference type="Pfam" id="PF15706">
    <property type="entry name" value="TMEM132_C"/>
    <property type="match status" value="1"/>
</dbReference>
<keyword evidence="5 9" id="KW-0863">Zinc-finger</keyword>
<evidence type="ECO:0000256" key="9">
    <source>
        <dbReference type="PROSITE-ProRule" id="PRU00175"/>
    </source>
</evidence>
<keyword evidence="7 11" id="KW-1133">Transmembrane helix</keyword>
<evidence type="ECO:0000256" key="7">
    <source>
        <dbReference type="ARBA" id="ARBA00022989"/>
    </source>
</evidence>
<feature type="domain" description="RING-type" evidence="12">
    <location>
        <begin position="22"/>
        <end position="70"/>
    </location>
</feature>
<feature type="compositionally biased region" description="Low complexity" evidence="10">
    <location>
        <begin position="1206"/>
        <end position="1257"/>
    </location>
</feature>
<dbReference type="InterPro" id="IPR055423">
    <property type="entry name" value="Ig_TMEM132_5th"/>
</dbReference>
<protein>
    <recommendedName>
        <fullName evidence="16">RING-CH-type domain-containing protein</fullName>
    </recommendedName>
</protein>
<feature type="domain" description="RING-CH-type" evidence="13">
    <location>
        <begin position="14"/>
        <end position="76"/>
    </location>
</feature>
<keyword evidence="3 11" id="KW-0812">Transmembrane</keyword>
<dbReference type="Pfam" id="PF23039">
    <property type="entry name" value="TMEM132_3rd"/>
    <property type="match status" value="1"/>
</dbReference>
<dbReference type="Gene3D" id="3.30.40.10">
    <property type="entry name" value="Zinc/RING finger domain, C3HC4 (zinc finger)"/>
    <property type="match status" value="1"/>
</dbReference>
<dbReference type="InterPro" id="IPR026307">
    <property type="entry name" value="TMEM132"/>
</dbReference>
<dbReference type="InterPro" id="IPR031437">
    <property type="entry name" value="Ig_TMEM132_4th"/>
</dbReference>
<dbReference type="PANTHER" id="PTHR13388">
    <property type="entry name" value="DETONATOR, ISOFORM E"/>
    <property type="match status" value="1"/>
</dbReference>
<proteinExistence type="inferred from homology"/>
<dbReference type="GO" id="GO:0016020">
    <property type="term" value="C:membrane"/>
    <property type="evidence" value="ECO:0007669"/>
    <property type="project" value="UniProtKB-SubCell"/>
</dbReference>
<sequence>MAGHQTGTLAETVLAGGGVPTCRICHRVLDSPDDPLVEPCACRGPDAFVHKSCLERWLRDRDTLECDVCHKPFMVRLKNAPLLDFFKDPDHKVDIARMVVDAVSAAGDALVLSFAWIYASGILGATGWTLYLLILFVMLFQTAFWSVVEVIRAITCYEPVRVWRKRTASVELLHDGRDAPGGDARFQNTAASEKKVSLLAKFVYYATERLHRLRCLWAASVEVVLDPGDATGAFFLSSPDEPGGVEASSAEPSRRFALTFSSRITVVAQFGPFSVRQTVYAASPLASVGNQSSSSSDGPEPMGDVTAHLVTPAPRRDQPTLRILFHTGSEVGGPSVCVALYAQLGPEQLVSVCQPNRDGACLAELTLPAAWWPPLWAAAHKAHRPTIALRYALVRSSVSQECQGQSLRLSTASVPSNSAGLSLGRLPLSVAHGSYEELSGGDGVVCLLVPQGPVYPRSKVYVPLLVRPNPAYPLHSFTIRAKVKPGLRILQVQPTAKQSWNVAVDTNSKQTSATVTVTRLSEDTALPESGEEVLNWLFEVEEGLGHEDGGQVTWQLRYLDLPGSESTATVSSTVGEVDDSIKLTSRLDIHKDDVQAVLLVAKSNQLLNTAVLTGKQVSQPMKVFVVSQSGLLGDVTLQSSCHSADESVLKVSPSCTSVYLDGSEVRGSQNATVLVKYGTYTGQAAFLVWMPELPLDLRLSDTKLSQIRAWRTPHRHKRCRNPLLQGTVDCRNNWLRNKRRILDKWDDGDGSSSGGSPGSCRLRFQQARVEVLTRFQSVDHNSGREAYLLGRRTQVAVTRLVTPFLRVADAHLASLRGTTVRGLRAGRTEVQVLSPITGKVLGASELRVSTDKESLVRLEVQLVTGLSLEEGLLDVTLRFSDGTWTPLIDVPESDFSLVMESLDPGVVALAPVAASSGGMTARPRIVAIGQGQGSLLQLSLELGEACQRRRRGAPLAWARARVNARFNSAGAGGSLDAVPYQDGARHLEPSVQAHHNRAALSADGSRSLMASPLELGLYALLGVLGLAAAVMVTGCTVLAVKYQKHADINSTTVAVQPAATAAPPSHPRRPVSSAHDWVWLGRATLERSSVNTRCSQALVAPEDQSKSPPTSLPYPATTGRITVVDNNNPTQSTGEDLAVTKKGGAQPRIRTNPMLTFTRPPPVPPHRTTSRTSPATDSLQNVPLLGHGNGNGHHQRALSPHIRIQSPSSKIASSGSKTTSPDSKTTSPGSRTSPDTKSTSPGGSKTTSPESKSTSPSNRSVLPPICKVVKARANGKAVAGSTLEWEDVTKGMNYDQLVEYFDSLKESSA</sequence>
<name>A0A9D4PUZ9_RHISA</name>
<dbReference type="InterPro" id="IPR011016">
    <property type="entry name" value="Znf_RING-CH"/>
</dbReference>
<dbReference type="PROSITE" id="PS50089">
    <property type="entry name" value="ZF_RING_2"/>
    <property type="match status" value="1"/>
</dbReference>
<evidence type="ECO:0000256" key="11">
    <source>
        <dbReference type="SAM" id="Phobius"/>
    </source>
</evidence>
<evidence type="ECO:0008006" key="16">
    <source>
        <dbReference type="Google" id="ProtNLM"/>
    </source>
</evidence>
<dbReference type="SUPFAM" id="SSF57850">
    <property type="entry name" value="RING/U-box"/>
    <property type="match status" value="1"/>
</dbReference>
<keyword evidence="6" id="KW-0862">Zinc</keyword>
<keyword evidence="15" id="KW-1185">Reference proteome</keyword>
<dbReference type="Proteomes" id="UP000821837">
    <property type="component" value="Unassembled WGS sequence"/>
</dbReference>
<dbReference type="VEuPathDB" id="VectorBase:RSAN_048680"/>
<evidence type="ECO:0000256" key="1">
    <source>
        <dbReference type="ARBA" id="ARBA00004479"/>
    </source>
</evidence>
<comment type="subcellular location">
    <subcellularLocation>
        <location evidence="1">Membrane</location>
        <topology evidence="1">Single-pass type I membrane protein</topology>
    </subcellularLocation>
</comment>
<evidence type="ECO:0000259" key="13">
    <source>
        <dbReference type="PROSITE" id="PS51292"/>
    </source>
</evidence>
<accession>A0A9D4PUZ9</accession>
<dbReference type="InterPro" id="IPR055421">
    <property type="entry name" value="TMEM132_3rd"/>
</dbReference>
<dbReference type="InterPro" id="IPR013083">
    <property type="entry name" value="Znf_RING/FYVE/PHD"/>
</dbReference>
<dbReference type="CDD" id="cd16495">
    <property type="entry name" value="RING_CH-C4HC3_MARCH"/>
    <property type="match status" value="1"/>
</dbReference>
<evidence type="ECO:0000256" key="4">
    <source>
        <dbReference type="ARBA" id="ARBA00022723"/>
    </source>
</evidence>
<dbReference type="Pfam" id="PF23487">
    <property type="entry name" value="Ig_TMEM132_6th"/>
    <property type="match status" value="1"/>
</dbReference>
<evidence type="ECO:0000256" key="10">
    <source>
        <dbReference type="SAM" id="MobiDB-lite"/>
    </source>
</evidence>
<dbReference type="InterPro" id="IPR031436">
    <property type="entry name" value="TMEM132_C"/>
</dbReference>
<dbReference type="Pfam" id="PF23486">
    <property type="entry name" value="Ig_TMEM132_5th"/>
    <property type="match status" value="1"/>
</dbReference>
<dbReference type="EMBL" id="JABSTV010001250">
    <property type="protein sequence ID" value="KAH7955724.1"/>
    <property type="molecule type" value="Genomic_DNA"/>
</dbReference>
<dbReference type="PANTHER" id="PTHR13388:SF11">
    <property type="entry name" value="DETONATOR, ISOFORM E"/>
    <property type="match status" value="1"/>
</dbReference>
<keyword evidence="8 11" id="KW-0472">Membrane</keyword>
<dbReference type="GO" id="GO:0008270">
    <property type="term" value="F:zinc ion binding"/>
    <property type="evidence" value="ECO:0007669"/>
    <property type="project" value="UniProtKB-KW"/>
</dbReference>
<evidence type="ECO:0000256" key="6">
    <source>
        <dbReference type="ARBA" id="ARBA00022833"/>
    </source>
</evidence>
<feature type="compositionally biased region" description="Low complexity" evidence="10">
    <location>
        <begin position="1166"/>
        <end position="1176"/>
    </location>
</feature>
<dbReference type="VEuPathDB" id="VectorBase:RSAN_043279"/>
<evidence type="ECO:0000313" key="15">
    <source>
        <dbReference type="Proteomes" id="UP000821837"/>
    </source>
</evidence>
<dbReference type="InterPro" id="IPR055424">
    <property type="entry name" value="Ig_TMEM132_6th"/>
</dbReference>
<dbReference type="Pfam" id="PF12906">
    <property type="entry name" value="RINGv"/>
    <property type="match status" value="1"/>
</dbReference>
<reference evidence="14" key="1">
    <citation type="journal article" date="2020" name="Cell">
        <title>Large-Scale Comparative Analyses of Tick Genomes Elucidate Their Genetic Diversity and Vector Capacities.</title>
        <authorList>
            <consortium name="Tick Genome and Microbiome Consortium (TIGMIC)"/>
            <person name="Jia N."/>
            <person name="Wang J."/>
            <person name="Shi W."/>
            <person name="Du L."/>
            <person name="Sun Y."/>
            <person name="Zhan W."/>
            <person name="Jiang J.F."/>
            <person name="Wang Q."/>
            <person name="Zhang B."/>
            <person name="Ji P."/>
            <person name="Bell-Sakyi L."/>
            <person name="Cui X.M."/>
            <person name="Yuan T.T."/>
            <person name="Jiang B.G."/>
            <person name="Yang W.F."/>
            <person name="Lam T.T."/>
            <person name="Chang Q.C."/>
            <person name="Ding S.J."/>
            <person name="Wang X.J."/>
            <person name="Zhu J.G."/>
            <person name="Ruan X.D."/>
            <person name="Zhao L."/>
            <person name="Wei J.T."/>
            <person name="Ye R.Z."/>
            <person name="Que T.C."/>
            <person name="Du C.H."/>
            <person name="Zhou Y.H."/>
            <person name="Cheng J.X."/>
            <person name="Dai P.F."/>
            <person name="Guo W.B."/>
            <person name="Han X.H."/>
            <person name="Huang E.J."/>
            <person name="Li L.F."/>
            <person name="Wei W."/>
            <person name="Gao Y.C."/>
            <person name="Liu J.Z."/>
            <person name="Shao H.Z."/>
            <person name="Wang X."/>
            <person name="Wang C.C."/>
            <person name="Yang T.C."/>
            <person name="Huo Q.B."/>
            <person name="Li W."/>
            <person name="Chen H.Y."/>
            <person name="Chen S.E."/>
            <person name="Zhou L.G."/>
            <person name="Ni X.B."/>
            <person name="Tian J.H."/>
            <person name="Sheng Y."/>
            <person name="Liu T."/>
            <person name="Pan Y.S."/>
            <person name="Xia L.Y."/>
            <person name="Li J."/>
            <person name="Zhao F."/>
            <person name="Cao W.C."/>
        </authorList>
    </citation>
    <scope>NUCLEOTIDE SEQUENCE</scope>
    <source>
        <strain evidence="14">Rsan-2018</strain>
    </source>
</reference>
<keyword evidence="4" id="KW-0479">Metal-binding</keyword>
<evidence type="ECO:0000313" key="14">
    <source>
        <dbReference type="EMBL" id="KAH7955724.1"/>
    </source>
</evidence>
<gene>
    <name evidence="14" type="ORF">HPB52_003388</name>
</gene>
<feature type="compositionally biased region" description="Polar residues" evidence="10">
    <location>
        <begin position="1124"/>
        <end position="1134"/>
    </location>
</feature>
<dbReference type="PROSITE" id="PS51292">
    <property type="entry name" value="ZF_RING_CH"/>
    <property type="match status" value="1"/>
</dbReference>
<feature type="transmembrane region" description="Helical" evidence="11">
    <location>
        <begin position="1015"/>
        <end position="1040"/>
    </location>
</feature>
<evidence type="ECO:0000256" key="3">
    <source>
        <dbReference type="ARBA" id="ARBA00022692"/>
    </source>
</evidence>
<reference evidence="14" key="2">
    <citation type="submission" date="2021-09" db="EMBL/GenBank/DDBJ databases">
        <authorList>
            <person name="Jia N."/>
            <person name="Wang J."/>
            <person name="Shi W."/>
            <person name="Du L."/>
            <person name="Sun Y."/>
            <person name="Zhan W."/>
            <person name="Jiang J."/>
            <person name="Wang Q."/>
            <person name="Zhang B."/>
            <person name="Ji P."/>
            <person name="Sakyi L.B."/>
            <person name="Cui X."/>
            <person name="Yuan T."/>
            <person name="Jiang B."/>
            <person name="Yang W."/>
            <person name="Lam T.T.-Y."/>
            <person name="Chang Q."/>
            <person name="Ding S."/>
            <person name="Wang X."/>
            <person name="Zhu J."/>
            <person name="Ruan X."/>
            <person name="Zhao L."/>
            <person name="Wei J."/>
            <person name="Que T."/>
            <person name="Du C."/>
            <person name="Cheng J."/>
            <person name="Dai P."/>
            <person name="Han X."/>
            <person name="Huang E."/>
            <person name="Gao Y."/>
            <person name="Liu J."/>
            <person name="Shao H."/>
            <person name="Ye R."/>
            <person name="Li L."/>
            <person name="Wei W."/>
            <person name="Wang X."/>
            <person name="Wang C."/>
            <person name="Huo Q."/>
            <person name="Li W."/>
            <person name="Guo W."/>
            <person name="Chen H."/>
            <person name="Chen S."/>
            <person name="Zhou L."/>
            <person name="Zhou L."/>
            <person name="Ni X."/>
            <person name="Tian J."/>
            <person name="Zhou Y."/>
            <person name="Sheng Y."/>
            <person name="Liu T."/>
            <person name="Pan Y."/>
            <person name="Xia L."/>
            <person name="Li J."/>
            <person name="Zhao F."/>
            <person name="Cao W."/>
        </authorList>
    </citation>
    <scope>NUCLEOTIDE SEQUENCE</scope>
    <source>
        <strain evidence="14">Rsan-2018</strain>
        <tissue evidence="14">Larvae</tissue>
    </source>
</reference>
<organism evidence="14 15">
    <name type="scientific">Rhipicephalus sanguineus</name>
    <name type="common">Brown dog tick</name>
    <name type="synonym">Ixodes sanguineus</name>
    <dbReference type="NCBI Taxonomy" id="34632"/>
    <lineage>
        <taxon>Eukaryota</taxon>
        <taxon>Metazoa</taxon>
        <taxon>Ecdysozoa</taxon>
        <taxon>Arthropoda</taxon>
        <taxon>Chelicerata</taxon>
        <taxon>Arachnida</taxon>
        <taxon>Acari</taxon>
        <taxon>Parasitiformes</taxon>
        <taxon>Ixodida</taxon>
        <taxon>Ixodoidea</taxon>
        <taxon>Ixodidae</taxon>
        <taxon>Rhipicephalinae</taxon>
        <taxon>Rhipicephalus</taxon>
        <taxon>Rhipicephalus</taxon>
    </lineage>
</organism>
<evidence type="ECO:0000256" key="5">
    <source>
        <dbReference type="ARBA" id="ARBA00022771"/>
    </source>
</evidence>